<evidence type="ECO:0000256" key="5">
    <source>
        <dbReference type="ARBA" id="ARBA00022450"/>
    </source>
</evidence>
<dbReference type="Pfam" id="PF00668">
    <property type="entry name" value="Condensation"/>
    <property type="match status" value="1"/>
</dbReference>
<dbReference type="RefSeq" id="WP_344532646.1">
    <property type="nucleotide sequence ID" value="NZ_BAAATM010000001.1"/>
</dbReference>
<feature type="region of interest" description="Disordered" evidence="9">
    <location>
        <begin position="77"/>
        <end position="106"/>
    </location>
</feature>
<accession>A0ABP6AG51</accession>
<dbReference type="Pfam" id="PF00550">
    <property type="entry name" value="PP-binding"/>
    <property type="match status" value="2"/>
</dbReference>
<dbReference type="SUPFAM" id="SSF47336">
    <property type="entry name" value="ACP-like"/>
    <property type="match status" value="2"/>
</dbReference>
<feature type="region of interest" description="Disordered" evidence="9">
    <location>
        <begin position="663"/>
        <end position="687"/>
    </location>
</feature>
<dbReference type="PANTHER" id="PTHR45527:SF10">
    <property type="entry name" value="PYOCHELIN SYNTHASE PCHF"/>
    <property type="match status" value="1"/>
</dbReference>
<gene>
    <name evidence="11" type="ORF">GCM10010423_01120</name>
</gene>
<evidence type="ECO:0000256" key="1">
    <source>
        <dbReference type="ARBA" id="ARBA00001957"/>
    </source>
</evidence>
<keyword evidence="12" id="KW-1185">Reference proteome</keyword>
<dbReference type="EMBL" id="BAAATM010000001">
    <property type="protein sequence ID" value="GAA2514173.1"/>
    <property type="molecule type" value="Genomic_DNA"/>
</dbReference>
<dbReference type="Gene3D" id="3.40.50.1820">
    <property type="entry name" value="alpha/beta hydrolase"/>
    <property type="match status" value="1"/>
</dbReference>
<dbReference type="InterPro" id="IPR025110">
    <property type="entry name" value="AMP-bd_C"/>
</dbReference>
<comment type="caution">
    <text evidence="11">The sequence shown here is derived from an EMBL/GenBank/DDBJ whole genome shotgun (WGS) entry which is preliminary data.</text>
</comment>
<dbReference type="PANTHER" id="PTHR45527">
    <property type="entry name" value="NONRIBOSOMAL PEPTIDE SYNTHETASE"/>
    <property type="match status" value="1"/>
</dbReference>
<dbReference type="InterPro" id="IPR029058">
    <property type="entry name" value="AB_hydrolase_fold"/>
</dbReference>
<dbReference type="InterPro" id="IPR023213">
    <property type="entry name" value="CAT-like_dom_sf"/>
</dbReference>
<dbReference type="InterPro" id="IPR000873">
    <property type="entry name" value="AMP-dep_synth/lig_dom"/>
</dbReference>
<dbReference type="InterPro" id="IPR001242">
    <property type="entry name" value="Condensation_dom"/>
</dbReference>
<feature type="domain" description="Carrier" evidence="10">
    <location>
        <begin position="1078"/>
        <end position="1154"/>
    </location>
</feature>
<evidence type="ECO:0000256" key="2">
    <source>
        <dbReference type="ARBA" id="ARBA00005102"/>
    </source>
</evidence>
<dbReference type="Gene3D" id="1.10.1200.10">
    <property type="entry name" value="ACP-like"/>
    <property type="match status" value="1"/>
</dbReference>
<dbReference type="SUPFAM" id="SSF56801">
    <property type="entry name" value="Acetyl-CoA synthetase-like"/>
    <property type="match status" value="1"/>
</dbReference>
<proteinExistence type="inferred from homology"/>
<evidence type="ECO:0000256" key="3">
    <source>
        <dbReference type="ARBA" id="ARBA00007380"/>
    </source>
</evidence>
<dbReference type="Pfam" id="PF00501">
    <property type="entry name" value="AMP-binding"/>
    <property type="match status" value="1"/>
</dbReference>
<name>A0ABP6AG51_9ACTN</name>
<dbReference type="Pfam" id="PF13193">
    <property type="entry name" value="AMP-binding_C"/>
    <property type="match status" value="1"/>
</dbReference>
<protein>
    <recommendedName>
        <fullName evidence="4">Phenyloxazoline synthase MbtB</fullName>
    </recommendedName>
    <alternativeName>
        <fullName evidence="8">Mycobactin synthetase protein B</fullName>
    </alternativeName>
</protein>
<dbReference type="InterPro" id="IPR045851">
    <property type="entry name" value="AMP-bd_C_sf"/>
</dbReference>
<keyword evidence="5" id="KW-0596">Phosphopantetheine</keyword>
<dbReference type="NCBIfam" id="TIGR01733">
    <property type="entry name" value="AA-adenyl-dom"/>
    <property type="match status" value="1"/>
</dbReference>
<sequence length="1185" mass="127698">MTQHPPTADELLRTVTDTWGPDTPPGDDDSLIAWGLDSITLMRIAGSWRKRGVKVGFAELAREPTLRAWRALLASRAPAEPAGPAQPAEPAEPAVGAPEPEPGEPFPLAVMQHAYWIGRGDDTTLGSVAAHLYVEFDGSGVDPDRLDTAVRALVRRHGMLRARFTDDGRQQILPGLTRPATAVNDLRALDPETAAAKLEDVRHSSSHARLDVAAGEVFSVQLSLLPEGRSRLHVDVDMLAADALSYRVLLSDLARIYRDPDTALPPIRTSYPAYLAERAEVRRLSREQARTWWRKRVPELPSAPDLPLVPEAERADPTRVTRRHHWLPPEEKRRLAARAHQHGLTPAMAVATAFSEVLAAHSGQPRFLLNVPMFDRRGSHPDTDLLVGDFTSSVLLDVDLTEPAPFTEHARRLQDRMHTDAAHADYSGVEVLRDLTRQRGEQVLAPVVFTSALNLGELFDAEVRDAFGQPVWFISQGPQVLLDAQVTEVDGGLLVNWDVREDAFPAGLVDAMFAAFHGLVTRLGTEDDVWDRPVAALLPEEQSAVRRAVNATGAPRSHRLLHEGFFLRAAERPDAPALLWGTEGVLSYGELANRALRCAAALADRGVGPGDTVAVSLPKGPDQVTAVLGVLAAGAAYVPVGVEQPPARRDRIRTTAGFHLTLTDGTLHGSGNGTPLETTGGSVGGTPPSHTADDRLAVQDALRHDPLPAPVPVDEEQVAYVLFTSGSTGEPKGVEVPHRAAMNTVDDLDARFAVGPSDRCLALSALDFDLSVYDLFGLLSAGGAVVLIDEADRREARPWAELVRRHRVTLLNCVPPLLDMLLLATGPGELAGLRAVLLGGDWVGTDLPGRLAERAPGCRFTGLGGTTETAIHSTVCEVVDGQVPAHWRAVPYGTPLRNVRCRVVDPRGRDCPDWVPGELWIGGDGVALGYRGDPERTAEKFTEADGVRWYRTGDLARYWPDGTLEFLGRRDHQVKLRGFRVELGEVEAGLAGHPAVRRAVAGLTRGPGVQLAAAVAADAGTTGEDLRQWAREVLPPHMVPARIAVAAELPLTVNGKLDRRAVRALWETRGPGEEQPQEPGTALETVVARVWADVLGTGRVGLDDGFFALGGDSVLATVIVSRLREALDTSEVSVRALFATLTPGGMAKRLAAEEHTPGRLEQVAALHLEIEGMSEEEVDSALGGV</sequence>
<dbReference type="InterPro" id="IPR042099">
    <property type="entry name" value="ANL_N_sf"/>
</dbReference>
<dbReference type="SMART" id="SM00823">
    <property type="entry name" value="PKS_PP"/>
    <property type="match status" value="1"/>
</dbReference>
<dbReference type="InterPro" id="IPR010071">
    <property type="entry name" value="AA_adenyl_dom"/>
</dbReference>
<dbReference type="CDD" id="cd12114">
    <property type="entry name" value="A_NRPS_TlmIV_like"/>
    <property type="match status" value="1"/>
</dbReference>
<evidence type="ECO:0000313" key="11">
    <source>
        <dbReference type="EMBL" id="GAA2514173.1"/>
    </source>
</evidence>
<evidence type="ECO:0000256" key="9">
    <source>
        <dbReference type="SAM" id="MobiDB-lite"/>
    </source>
</evidence>
<dbReference type="InterPro" id="IPR009081">
    <property type="entry name" value="PP-bd_ACP"/>
</dbReference>
<evidence type="ECO:0000256" key="8">
    <source>
        <dbReference type="ARBA" id="ARBA00033440"/>
    </source>
</evidence>
<dbReference type="InterPro" id="IPR057737">
    <property type="entry name" value="Condensation_MtbB-like"/>
</dbReference>
<dbReference type="CDD" id="cd19535">
    <property type="entry name" value="Cyc_NRPS"/>
    <property type="match status" value="1"/>
</dbReference>
<reference evidence="12" key="1">
    <citation type="journal article" date="2019" name="Int. J. Syst. Evol. Microbiol.">
        <title>The Global Catalogue of Microorganisms (GCM) 10K type strain sequencing project: providing services to taxonomists for standard genome sequencing and annotation.</title>
        <authorList>
            <consortium name="The Broad Institute Genomics Platform"/>
            <consortium name="The Broad Institute Genome Sequencing Center for Infectious Disease"/>
            <person name="Wu L."/>
            <person name="Ma J."/>
        </authorList>
    </citation>
    <scope>NUCLEOTIDE SEQUENCE [LARGE SCALE GENOMIC DNA]</scope>
    <source>
        <strain evidence="12">JCM 6924</strain>
    </source>
</reference>
<feature type="compositionally biased region" description="Low complexity" evidence="9">
    <location>
        <begin position="77"/>
        <end position="98"/>
    </location>
</feature>
<dbReference type="InterPro" id="IPR020806">
    <property type="entry name" value="PKS_PP-bd"/>
</dbReference>
<organism evidence="11 12">
    <name type="scientific">Streptomyces levis</name>
    <dbReference type="NCBI Taxonomy" id="285566"/>
    <lineage>
        <taxon>Bacteria</taxon>
        <taxon>Bacillati</taxon>
        <taxon>Actinomycetota</taxon>
        <taxon>Actinomycetes</taxon>
        <taxon>Kitasatosporales</taxon>
        <taxon>Streptomycetaceae</taxon>
        <taxon>Streptomyces</taxon>
    </lineage>
</organism>
<evidence type="ECO:0000256" key="6">
    <source>
        <dbReference type="ARBA" id="ARBA00022553"/>
    </source>
</evidence>
<dbReference type="PROSITE" id="PS00455">
    <property type="entry name" value="AMP_BINDING"/>
    <property type="match status" value="1"/>
</dbReference>
<evidence type="ECO:0000259" key="10">
    <source>
        <dbReference type="PROSITE" id="PS50075"/>
    </source>
</evidence>
<dbReference type="Gene3D" id="3.30.300.30">
    <property type="match status" value="1"/>
</dbReference>
<evidence type="ECO:0000256" key="7">
    <source>
        <dbReference type="ARBA" id="ARBA00022598"/>
    </source>
</evidence>
<dbReference type="InterPro" id="IPR036736">
    <property type="entry name" value="ACP-like_sf"/>
</dbReference>
<dbReference type="Gene3D" id="3.30.559.10">
    <property type="entry name" value="Chloramphenicol acetyltransferase-like domain"/>
    <property type="match status" value="1"/>
</dbReference>
<evidence type="ECO:0000256" key="4">
    <source>
        <dbReference type="ARBA" id="ARBA00016743"/>
    </source>
</evidence>
<evidence type="ECO:0000313" key="12">
    <source>
        <dbReference type="Proteomes" id="UP001501095"/>
    </source>
</evidence>
<dbReference type="Gene3D" id="3.30.559.30">
    <property type="entry name" value="Nonribosomal peptide synthetase, condensation domain"/>
    <property type="match status" value="1"/>
</dbReference>
<dbReference type="SUPFAM" id="SSF52777">
    <property type="entry name" value="CoA-dependent acyltransferases"/>
    <property type="match status" value="2"/>
</dbReference>
<dbReference type="InterPro" id="IPR020845">
    <property type="entry name" value="AMP-binding_CS"/>
</dbReference>
<dbReference type="Gene3D" id="3.40.50.12780">
    <property type="entry name" value="N-terminal domain of ligase-like"/>
    <property type="match status" value="1"/>
</dbReference>
<comment type="cofactor">
    <cofactor evidence="1">
        <name>pantetheine 4'-phosphate</name>
        <dbReference type="ChEBI" id="CHEBI:47942"/>
    </cofactor>
</comment>
<keyword evidence="6" id="KW-0597">Phosphoprotein</keyword>
<comment type="similarity">
    <text evidence="3">Belongs to the ATP-dependent AMP-binding enzyme family. MbtB subfamily.</text>
</comment>
<comment type="pathway">
    <text evidence="2">Siderophore biosynthesis; mycobactin biosynthesis.</text>
</comment>
<keyword evidence="7" id="KW-0436">Ligase</keyword>
<dbReference type="PROSITE" id="PS50075">
    <property type="entry name" value="CARRIER"/>
    <property type="match status" value="1"/>
</dbReference>
<dbReference type="Proteomes" id="UP001501095">
    <property type="component" value="Unassembled WGS sequence"/>
</dbReference>